<evidence type="ECO:0000256" key="1">
    <source>
        <dbReference type="ARBA" id="ARBA00022801"/>
    </source>
</evidence>
<feature type="region of interest" description="Disordered" evidence="2">
    <location>
        <begin position="29"/>
        <end position="92"/>
    </location>
</feature>
<evidence type="ECO:0000313" key="4">
    <source>
        <dbReference type="EMBL" id="MFD1947938.1"/>
    </source>
</evidence>
<dbReference type="EMBL" id="JBHUGD010000003">
    <property type="protein sequence ID" value="MFD1947938.1"/>
    <property type="molecule type" value="Genomic_DNA"/>
</dbReference>
<keyword evidence="1" id="KW-0378">Hydrolase</keyword>
<proteinExistence type="predicted"/>
<evidence type="ECO:0000256" key="2">
    <source>
        <dbReference type="SAM" id="MobiDB-lite"/>
    </source>
</evidence>
<keyword evidence="5" id="KW-1185">Reference proteome</keyword>
<keyword evidence="3" id="KW-0732">Signal</keyword>
<name>A0ABW4TN95_9ACTN</name>
<dbReference type="SUPFAM" id="SSF63817">
    <property type="entry name" value="Sortase"/>
    <property type="match status" value="1"/>
</dbReference>
<comment type="caution">
    <text evidence="4">The sequence shown here is derived from an EMBL/GenBank/DDBJ whole genome shotgun (WGS) entry which is preliminary data.</text>
</comment>
<dbReference type="RefSeq" id="WP_343919500.1">
    <property type="nucleotide sequence ID" value="NZ_BAAAJT010000002.1"/>
</dbReference>
<accession>A0ABW4TN95</accession>
<gene>
    <name evidence="4" type="ORF">ACFSDE_14150</name>
</gene>
<reference evidence="5" key="1">
    <citation type="journal article" date="2019" name="Int. J. Syst. Evol. Microbiol.">
        <title>The Global Catalogue of Microorganisms (GCM) 10K type strain sequencing project: providing services to taxonomists for standard genome sequencing and annotation.</title>
        <authorList>
            <consortium name="The Broad Institute Genomics Platform"/>
            <consortium name="The Broad Institute Genome Sequencing Center for Infectious Disease"/>
            <person name="Wu L."/>
            <person name="Ma J."/>
        </authorList>
    </citation>
    <scope>NUCLEOTIDE SEQUENCE [LARGE SCALE GENOMIC DNA]</scope>
    <source>
        <strain evidence="5">CGMCC 1.12477</strain>
    </source>
</reference>
<dbReference type="Gene3D" id="2.40.260.10">
    <property type="entry name" value="Sortase"/>
    <property type="match status" value="1"/>
</dbReference>
<organism evidence="4 5">
    <name type="scientific">Nocardioides aestuarii</name>
    <dbReference type="NCBI Taxonomy" id="252231"/>
    <lineage>
        <taxon>Bacteria</taxon>
        <taxon>Bacillati</taxon>
        <taxon>Actinomycetota</taxon>
        <taxon>Actinomycetes</taxon>
        <taxon>Propionibacteriales</taxon>
        <taxon>Nocardioidaceae</taxon>
        <taxon>Nocardioides</taxon>
    </lineage>
</organism>
<dbReference type="Proteomes" id="UP001597351">
    <property type="component" value="Unassembled WGS sequence"/>
</dbReference>
<dbReference type="InterPro" id="IPR042001">
    <property type="entry name" value="Sortase_F"/>
</dbReference>
<evidence type="ECO:0000313" key="5">
    <source>
        <dbReference type="Proteomes" id="UP001597351"/>
    </source>
</evidence>
<protein>
    <submittedName>
        <fullName evidence="4">Class F sortase</fullName>
    </submittedName>
</protein>
<feature type="signal peptide" evidence="3">
    <location>
        <begin position="1"/>
        <end position="23"/>
    </location>
</feature>
<feature type="chain" id="PRO_5047541634" evidence="3">
    <location>
        <begin position="24"/>
        <end position="244"/>
    </location>
</feature>
<feature type="compositionally biased region" description="Low complexity" evidence="2">
    <location>
        <begin position="66"/>
        <end position="83"/>
    </location>
</feature>
<sequence length="244" mass="25263">MTGRRALAAGLSAALGVALLVAAAVVGGGDEEPPVASAPPPPAATSEPARVGPGRVLERSRPRPGDAPGTSGPSGGAPSAATGRRLPRQWPDFRPTALSLGAAAYGATAPVEPVSVVGRALELPADADRVGWWRGGARAGTPYGTVVVAGHLDTTTDPAGYLVALTALRPGDRVVLSAPRRRQAYEVVRNYLLPSADLSARSDLFEQRRPHRLLLVTCGGPYDRVRGRYLDNRVVEAVPVAAPR</sequence>
<evidence type="ECO:0000256" key="3">
    <source>
        <dbReference type="SAM" id="SignalP"/>
    </source>
</evidence>
<dbReference type="InterPro" id="IPR023365">
    <property type="entry name" value="Sortase_dom-sf"/>
</dbReference>
<dbReference type="CDD" id="cd05829">
    <property type="entry name" value="Sortase_F"/>
    <property type="match status" value="1"/>
</dbReference>
<dbReference type="Pfam" id="PF04203">
    <property type="entry name" value="Sortase"/>
    <property type="match status" value="1"/>
</dbReference>
<dbReference type="InterPro" id="IPR005754">
    <property type="entry name" value="Sortase"/>
</dbReference>